<protein>
    <recommendedName>
        <fullName evidence="1">Bro-N domain-containing protein</fullName>
    </recommendedName>
</protein>
<accession>A0A3P1T0Z5</accession>
<dbReference type="Pfam" id="PF03374">
    <property type="entry name" value="ANT"/>
    <property type="match status" value="1"/>
</dbReference>
<dbReference type="PROSITE" id="PS51750">
    <property type="entry name" value="BRO_N"/>
    <property type="match status" value="1"/>
</dbReference>
<dbReference type="AlphaFoldDB" id="A0A3P1T0Z5"/>
<dbReference type="GO" id="GO:0003677">
    <property type="term" value="F:DNA binding"/>
    <property type="evidence" value="ECO:0007669"/>
    <property type="project" value="InterPro"/>
</dbReference>
<organism evidence="2 3">
    <name type="scientific">Arachnia propionica</name>
    <dbReference type="NCBI Taxonomy" id="1750"/>
    <lineage>
        <taxon>Bacteria</taxon>
        <taxon>Bacillati</taxon>
        <taxon>Actinomycetota</taxon>
        <taxon>Actinomycetes</taxon>
        <taxon>Propionibacteriales</taxon>
        <taxon>Propionibacteriaceae</taxon>
        <taxon>Arachnia</taxon>
    </lineage>
</organism>
<proteinExistence type="predicted"/>
<evidence type="ECO:0000313" key="3">
    <source>
        <dbReference type="Proteomes" id="UP000280819"/>
    </source>
</evidence>
<dbReference type="Proteomes" id="UP000280819">
    <property type="component" value="Unassembled WGS sequence"/>
</dbReference>
<evidence type="ECO:0000259" key="1">
    <source>
        <dbReference type="PROSITE" id="PS51750"/>
    </source>
</evidence>
<name>A0A3P1T0Z5_9ACTN</name>
<dbReference type="InterPro" id="IPR005039">
    <property type="entry name" value="Ant_C"/>
</dbReference>
<dbReference type="OrthoDB" id="9812611at2"/>
<dbReference type="EMBL" id="RQZG01000025">
    <property type="protein sequence ID" value="RRD03192.1"/>
    <property type="molecule type" value="Genomic_DNA"/>
</dbReference>
<sequence>MNEMIPFTYEDTPVRVLTINEAPWWVAADVATPLALANIRSSLALLDDDEKGVHTVDTPSGAQQMAIISEAGLYSLILRSRKPEAKAFKRWVTHEVLPAIRKTGSYSTQPAPQLTGKELLAAAVLEAAETIKQQEAQLAAQREQLDRALPKANTWDAICSGRGDHTITDAAKLLSSAGVVTGPRKLHAQLQDLGWIHKDQRGRWAAYQDRLNAGLLAEKARHYLDDDGVMVTATPQVRVTPKGLQRLRELLAPIDVPQLTVIEGGLA</sequence>
<dbReference type="PANTHER" id="PTHR36180:SF2">
    <property type="entry name" value="BRO FAMILY PROTEIN"/>
    <property type="match status" value="1"/>
</dbReference>
<dbReference type="RefSeq" id="WP_124845960.1">
    <property type="nucleotide sequence ID" value="NZ_RQZG01000025.1"/>
</dbReference>
<gene>
    <name evidence="2" type="ORF">EII34_14895</name>
</gene>
<dbReference type="SMART" id="SM01040">
    <property type="entry name" value="Bro-N"/>
    <property type="match status" value="1"/>
</dbReference>
<dbReference type="InterPro" id="IPR003497">
    <property type="entry name" value="BRO_N_domain"/>
</dbReference>
<feature type="domain" description="Bro-N" evidence="1">
    <location>
        <begin position="1"/>
        <end position="104"/>
    </location>
</feature>
<dbReference type="Pfam" id="PF02498">
    <property type="entry name" value="Bro-N"/>
    <property type="match status" value="1"/>
</dbReference>
<reference evidence="2 3" key="1">
    <citation type="submission" date="2018-11" db="EMBL/GenBank/DDBJ databases">
        <title>Genomes From Bacteria Associated with the Canine Oral Cavity: a Test Case for Automated Genome-Based Taxonomic Assignment.</title>
        <authorList>
            <person name="Coil D.A."/>
            <person name="Jospin G."/>
            <person name="Darling A.E."/>
            <person name="Wallis C."/>
            <person name="Davis I.J."/>
            <person name="Harris S."/>
            <person name="Eisen J.A."/>
            <person name="Holcombe L.J."/>
            <person name="O'Flynn C."/>
        </authorList>
    </citation>
    <scope>NUCLEOTIDE SEQUENCE [LARGE SCALE GENOMIC DNA]</scope>
    <source>
        <strain evidence="2 3">OH887_COT-365</strain>
    </source>
</reference>
<comment type="caution">
    <text evidence="2">The sequence shown here is derived from an EMBL/GenBank/DDBJ whole genome shotgun (WGS) entry which is preliminary data.</text>
</comment>
<evidence type="ECO:0000313" key="2">
    <source>
        <dbReference type="EMBL" id="RRD03192.1"/>
    </source>
</evidence>
<dbReference type="PANTHER" id="PTHR36180">
    <property type="entry name" value="DNA-BINDING PROTEIN-RELATED-RELATED"/>
    <property type="match status" value="1"/>
</dbReference>